<name>A0AAV2F3U4_9ROSI</name>
<dbReference type="AlphaFoldDB" id="A0AAV2F3U4"/>
<evidence type="ECO:0000313" key="2">
    <source>
        <dbReference type="Proteomes" id="UP001497516"/>
    </source>
</evidence>
<keyword evidence="2" id="KW-1185">Reference proteome</keyword>
<accession>A0AAV2F3U4</accession>
<sequence>MVTVVLSGVDAVEAVVKTFFAATLGGWYVVRLQRSEGAPQGIHSQHLHYSFFHQAAAAAAVVAPPQC</sequence>
<evidence type="ECO:0008006" key="3">
    <source>
        <dbReference type="Google" id="ProtNLM"/>
    </source>
</evidence>
<protein>
    <recommendedName>
        <fullName evidence="3">Secreted protein</fullName>
    </recommendedName>
</protein>
<reference evidence="1 2" key="1">
    <citation type="submission" date="2024-04" db="EMBL/GenBank/DDBJ databases">
        <authorList>
            <person name="Fracassetti M."/>
        </authorList>
    </citation>
    <scope>NUCLEOTIDE SEQUENCE [LARGE SCALE GENOMIC DNA]</scope>
</reference>
<proteinExistence type="predicted"/>
<evidence type="ECO:0000313" key="1">
    <source>
        <dbReference type="EMBL" id="CAL1392597.1"/>
    </source>
</evidence>
<organism evidence="1 2">
    <name type="scientific">Linum trigynum</name>
    <dbReference type="NCBI Taxonomy" id="586398"/>
    <lineage>
        <taxon>Eukaryota</taxon>
        <taxon>Viridiplantae</taxon>
        <taxon>Streptophyta</taxon>
        <taxon>Embryophyta</taxon>
        <taxon>Tracheophyta</taxon>
        <taxon>Spermatophyta</taxon>
        <taxon>Magnoliopsida</taxon>
        <taxon>eudicotyledons</taxon>
        <taxon>Gunneridae</taxon>
        <taxon>Pentapetalae</taxon>
        <taxon>rosids</taxon>
        <taxon>fabids</taxon>
        <taxon>Malpighiales</taxon>
        <taxon>Linaceae</taxon>
        <taxon>Linum</taxon>
    </lineage>
</organism>
<dbReference type="Proteomes" id="UP001497516">
    <property type="component" value="Chromosome 6"/>
</dbReference>
<dbReference type="EMBL" id="OZ034819">
    <property type="protein sequence ID" value="CAL1392597.1"/>
    <property type="molecule type" value="Genomic_DNA"/>
</dbReference>
<gene>
    <name evidence="1" type="ORF">LTRI10_LOCUS33231</name>
</gene>